<accession>D2R760</accession>
<dbReference type="GO" id="GO:0140098">
    <property type="term" value="F:catalytic activity, acting on RNA"/>
    <property type="evidence" value="ECO:0007669"/>
    <property type="project" value="UniProtKB-ARBA"/>
</dbReference>
<dbReference type="KEGG" id="psl:Psta_4621"/>
<evidence type="ECO:0000256" key="1">
    <source>
        <dbReference type="ARBA" id="ARBA00010876"/>
    </source>
</evidence>
<dbReference type="InterPro" id="IPR020103">
    <property type="entry name" value="PsdUridine_synth_cat_dom_sf"/>
</dbReference>
<dbReference type="InterPro" id="IPR006225">
    <property type="entry name" value="PsdUridine_synth_RluC/D"/>
</dbReference>
<dbReference type="eggNOG" id="COG0564">
    <property type="taxonomic scope" value="Bacteria"/>
</dbReference>
<keyword evidence="6" id="KW-1185">Reference proteome</keyword>
<dbReference type="GO" id="GO:0009982">
    <property type="term" value="F:pseudouridine synthase activity"/>
    <property type="evidence" value="ECO:0007669"/>
    <property type="project" value="InterPro"/>
</dbReference>
<dbReference type="InterPro" id="IPR020936">
    <property type="entry name" value="TrhO"/>
</dbReference>
<gene>
    <name evidence="2" type="primary">trhO</name>
    <name evidence="5" type="ordered locus">Psta_4621</name>
</gene>
<dbReference type="PROSITE" id="PS50206">
    <property type="entry name" value="RHODANESE_3"/>
    <property type="match status" value="1"/>
</dbReference>
<dbReference type="InterPro" id="IPR001763">
    <property type="entry name" value="Rhodanese-like_dom"/>
</dbReference>
<dbReference type="PANTHER" id="PTHR43268">
    <property type="entry name" value="THIOSULFATE SULFURTRANSFERASE/RHODANESE-LIKE DOMAIN-CONTAINING PROTEIN 2"/>
    <property type="match status" value="1"/>
</dbReference>
<keyword evidence="2" id="KW-0560">Oxidoreductase</keyword>
<evidence type="ECO:0000259" key="4">
    <source>
        <dbReference type="PROSITE" id="PS50206"/>
    </source>
</evidence>
<dbReference type="HOGENOM" id="CLU_452590_0_0_0"/>
<dbReference type="NCBIfam" id="NF003703">
    <property type="entry name" value="PRK05320.1"/>
    <property type="match status" value="1"/>
</dbReference>
<dbReference type="InterPro" id="IPR036873">
    <property type="entry name" value="Rhodanese-like_dom_sf"/>
</dbReference>
<proteinExistence type="inferred from homology"/>
<dbReference type="Gene3D" id="3.30.2350.10">
    <property type="entry name" value="Pseudouridine synthase"/>
    <property type="match status" value="1"/>
</dbReference>
<dbReference type="HAMAP" id="MF_00469">
    <property type="entry name" value="TrhO"/>
    <property type="match status" value="1"/>
</dbReference>
<organism evidence="5 6">
    <name type="scientific">Pirellula staleyi (strain ATCC 27377 / DSM 6068 / ICPB 4128)</name>
    <name type="common">Pirella staleyi</name>
    <dbReference type="NCBI Taxonomy" id="530564"/>
    <lineage>
        <taxon>Bacteria</taxon>
        <taxon>Pseudomonadati</taxon>
        <taxon>Planctomycetota</taxon>
        <taxon>Planctomycetia</taxon>
        <taxon>Pirellulales</taxon>
        <taxon>Pirellulaceae</taxon>
        <taxon>Pirellula</taxon>
    </lineage>
</organism>
<dbReference type="OrthoDB" id="9784108at2"/>
<comment type="similarity">
    <text evidence="2">Belongs to the TrhO family.</text>
</comment>
<protein>
    <recommendedName>
        <fullName evidence="2">tRNA uridine(34) hydroxylase</fullName>
        <ecNumber evidence="2">1.14.-.-</ecNumber>
    </recommendedName>
    <alternativeName>
        <fullName evidence="2">tRNA hydroxylation protein O</fullName>
    </alternativeName>
</protein>
<dbReference type="GO" id="GO:0006400">
    <property type="term" value="P:tRNA modification"/>
    <property type="evidence" value="ECO:0007669"/>
    <property type="project" value="UniProtKB-UniRule"/>
</dbReference>
<dbReference type="GO" id="GO:0003723">
    <property type="term" value="F:RNA binding"/>
    <property type="evidence" value="ECO:0007669"/>
    <property type="project" value="InterPro"/>
</dbReference>
<dbReference type="SMART" id="SM00450">
    <property type="entry name" value="RHOD"/>
    <property type="match status" value="1"/>
</dbReference>
<dbReference type="CDD" id="cd01518">
    <property type="entry name" value="RHOD_YceA"/>
    <property type="match status" value="1"/>
</dbReference>
<evidence type="ECO:0000313" key="6">
    <source>
        <dbReference type="Proteomes" id="UP000001887"/>
    </source>
</evidence>
<dbReference type="Pfam" id="PF00581">
    <property type="entry name" value="Rhodanese"/>
    <property type="match status" value="1"/>
</dbReference>
<dbReference type="EMBL" id="CP001848">
    <property type="protein sequence ID" value="ADB19263.1"/>
    <property type="molecule type" value="Genomic_DNA"/>
</dbReference>
<comment type="function">
    <text evidence="2">Catalyzes oxygen-dependent 5-hydroxyuridine (ho5U) modification at position 34 in tRNAs.</text>
</comment>
<dbReference type="Proteomes" id="UP000001887">
    <property type="component" value="Chromosome"/>
</dbReference>
<keyword evidence="2" id="KW-0819">tRNA processing</keyword>
<comment type="catalytic activity">
    <reaction evidence="2">
        <text>uridine(34) in tRNA + AH2 + O2 = 5-hydroxyuridine(34) in tRNA + A + H2O</text>
        <dbReference type="Rhea" id="RHEA:64224"/>
        <dbReference type="Rhea" id="RHEA-COMP:11727"/>
        <dbReference type="Rhea" id="RHEA-COMP:13381"/>
        <dbReference type="ChEBI" id="CHEBI:13193"/>
        <dbReference type="ChEBI" id="CHEBI:15377"/>
        <dbReference type="ChEBI" id="CHEBI:15379"/>
        <dbReference type="ChEBI" id="CHEBI:17499"/>
        <dbReference type="ChEBI" id="CHEBI:65315"/>
        <dbReference type="ChEBI" id="CHEBI:136877"/>
    </reaction>
</comment>
<dbReference type="InterPro" id="IPR006145">
    <property type="entry name" value="PsdUridine_synth_RsuA/RluA"/>
</dbReference>
<dbReference type="STRING" id="530564.Psta_4621"/>
<feature type="active site" evidence="3">
    <location>
        <position position="430"/>
    </location>
</feature>
<dbReference type="NCBIfam" id="TIGR00005">
    <property type="entry name" value="rluA_subfam"/>
    <property type="match status" value="1"/>
</dbReference>
<dbReference type="PROSITE" id="PS01129">
    <property type="entry name" value="PSI_RLU"/>
    <property type="match status" value="1"/>
</dbReference>
<dbReference type="eggNOG" id="COG1054">
    <property type="taxonomic scope" value="Bacteria"/>
</dbReference>
<dbReference type="EC" id="1.14.-.-" evidence="2"/>
<dbReference type="Pfam" id="PF00849">
    <property type="entry name" value="PseudoU_synth_2"/>
    <property type="match status" value="1"/>
</dbReference>
<dbReference type="InterPro" id="IPR006224">
    <property type="entry name" value="PsdUridine_synth_RluA-like_CS"/>
</dbReference>
<dbReference type="SUPFAM" id="SSF52821">
    <property type="entry name" value="Rhodanese/Cell cycle control phosphatase"/>
    <property type="match status" value="1"/>
</dbReference>
<dbReference type="Gene3D" id="3.40.250.10">
    <property type="entry name" value="Rhodanese-like domain"/>
    <property type="match status" value="1"/>
</dbReference>
<dbReference type="GO" id="GO:0016705">
    <property type="term" value="F:oxidoreductase activity, acting on paired donors, with incorporation or reduction of molecular oxygen"/>
    <property type="evidence" value="ECO:0007669"/>
    <property type="project" value="UniProtKB-UniRule"/>
</dbReference>
<name>D2R760_PIRSD</name>
<feature type="domain" description="Rhodanese" evidence="4">
    <location>
        <begin position="124"/>
        <end position="218"/>
    </location>
</feature>
<dbReference type="AlphaFoldDB" id="D2R760"/>
<evidence type="ECO:0000256" key="3">
    <source>
        <dbReference type="PIRSR" id="PIRSR606225-1"/>
    </source>
</evidence>
<dbReference type="InterPro" id="IPR040503">
    <property type="entry name" value="TRHO_N"/>
</dbReference>
<evidence type="ECO:0000313" key="5">
    <source>
        <dbReference type="EMBL" id="ADB19263.1"/>
    </source>
</evidence>
<evidence type="ECO:0000256" key="2">
    <source>
        <dbReference type="HAMAP-Rule" id="MF_00469"/>
    </source>
</evidence>
<dbReference type="CDD" id="cd02869">
    <property type="entry name" value="PseudoU_synth_RluA_like"/>
    <property type="match status" value="1"/>
</dbReference>
<sequence>MSTVVNIAAYKFAPLEGLKELREELLAHCKRANLKGTILLSTEGINLFVAGSREAIEVLVTRLRLIPGLAELTVKYSESEHQPFTRMLVRIKKEIIAFGVEGIDPARRPSPKLSPQELKSWLDEGRPVTLLDTRNDYEVKLGTFRGAKDVGITHFRDFPQAILQLPEELKEQPIVMFCTGGIRCEKAGPLMQREGYQQVYQLDGGILKYFEECGGAHYDGECFVFDQRVGVDPSLEETETNLCYACQAPLTHEETLDERYVPCKSCPYCYVSTEQQRERACQAREAAIARLVSPLPGSMPYDNDRPLRVPQEYDGKPVIEFLAGILPHVPRDEWAQIAGEGRLRTSDHQPMVLESLVKAGDRVLHHQPATIEPDVNVDIRVVYEDEAIAVVHKPAPLPLHASGRFHRNTLEWILREIYDPQKPRPVHRLDANTSGLVLFARTRHFAKLLQQQFTQGKVEKFYLALVSGHPVEDRFVSTAPISAEAGVFGSRSVDEEAGLPAETRFEVLARTTTADGKPVALVRCQPITGRTNQIRVHLWQLGHPIMGEQSYLADQKHGTTQTHTVDDPPLCLLAHQLSFQHPVSRERMTFTSQLPAWTNLAEK</sequence>
<dbReference type="GO" id="GO:0001522">
    <property type="term" value="P:pseudouridine synthesis"/>
    <property type="evidence" value="ECO:0007669"/>
    <property type="project" value="InterPro"/>
</dbReference>
<dbReference type="PANTHER" id="PTHR43268:SF3">
    <property type="entry name" value="RHODANESE-LIKE DOMAIN-CONTAINING PROTEIN 7-RELATED"/>
    <property type="match status" value="1"/>
</dbReference>
<dbReference type="Gene3D" id="3.30.70.100">
    <property type="match status" value="1"/>
</dbReference>
<dbReference type="Pfam" id="PF17773">
    <property type="entry name" value="UPF0176_N"/>
    <property type="match status" value="1"/>
</dbReference>
<dbReference type="SUPFAM" id="SSF55120">
    <property type="entry name" value="Pseudouridine synthase"/>
    <property type="match status" value="1"/>
</dbReference>
<comment type="similarity">
    <text evidence="1">Belongs to the pseudouridine synthase RluA family.</text>
</comment>
<reference evidence="5 6" key="1">
    <citation type="journal article" date="2009" name="Stand. Genomic Sci.">
        <title>Complete genome sequence of Pirellula staleyi type strain (ATCC 27377).</title>
        <authorList>
            <person name="Clum A."/>
            <person name="Tindall B.J."/>
            <person name="Sikorski J."/>
            <person name="Ivanova N."/>
            <person name="Mavrommatis K."/>
            <person name="Lucas S."/>
            <person name="Glavina del Rio T."/>
            <person name="Nolan M."/>
            <person name="Chen F."/>
            <person name="Tice H."/>
            <person name="Pitluck S."/>
            <person name="Cheng J.F."/>
            <person name="Chertkov O."/>
            <person name="Brettin T."/>
            <person name="Han C."/>
            <person name="Detter J.C."/>
            <person name="Kuske C."/>
            <person name="Bruce D."/>
            <person name="Goodwin L."/>
            <person name="Ovchinikova G."/>
            <person name="Pati A."/>
            <person name="Mikhailova N."/>
            <person name="Chen A."/>
            <person name="Palaniappan K."/>
            <person name="Land M."/>
            <person name="Hauser L."/>
            <person name="Chang Y.J."/>
            <person name="Jeffries C.D."/>
            <person name="Chain P."/>
            <person name="Rohde M."/>
            <person name="Goker M."/>
            <person name="Bristow J."/>
            <person name="Eisen J.A."/>
            <person name="Markowitz V."/>
            <person name="Hugenholtz P."/>
            <person name="Kyrpides N.C."/>
            <person name="Klenk H.P."/>
            <person name="Lapidus A."/>
        </authorList>
    </citation>
    <scope>NUCLEOTIDE SEQUENCE [LARGE SCALE GENOMIC DNA]</scope>
    <source>
        <strain evidence="6">ATCC 27377 / DSM 6068 / ICPB 4128</strain>
    </source>
</reference>